<dbReference type="EMBL" id="JABELX010000001">
    <property type="protein sequence ID" value="NNH68387.1"/>
    <property type="molecule type" value="Genomic_DNA"/>
</dbReference>
<keyword evidence="5" id="KW-0406">Ion transport</keyword>
<keyword evidence="3 7" id="KW-0812">Transmembrane</keyword>
<keyword evidence="6 7" id="KW-0472">Membrane</keyword>
<dbReference type="Pfam" id="PF00999">
    <property type="entry name" value="Na_H_Exchanger"/>
    <property type="match status" value="1"/>
</dbReference>
<dbReference type="PANTHER" id="PTHR32468:SF0">
    <property type="entry name" value="K(+)_H(+) ANTIPORTER 1"/>
    <property type="match status" value="1"/>
</dbReference>
<evidence type="ECO:0000256" key="7">
    <source>
        <dbReference type="SAM" id="Phobius"/>
    </source>
</evidence>
<feature type="transmembrane region" description="Helical" evidence="7">
    <location>
        <begin position="336"/>
        <end position="359"/>
    </location>
</feature>
<feature type="transmembrane region" description="Helical" evidence="7">
    <location>
        <begin position="114"/>
        <end position="137"/>
    </location>
</feature>
<evidence type="ECO:0000313" key="10">
    <source>
        <dbReference type="Proteomes" id="UP000586827"/>
    </source>
</evidence>
<dbReference type="RefSeq" id="WP_067520779.1">
    <property type="nucleotide sequence ID" value="NZ_JABELX010000001.1"/>
</dbReference>
<dbReference type="Proteomes" id="UP000586827">
    <property type="component" value="Unassembled WGS sequence"/>
</dbReference>
<feature type="transmembrane region" description="Helical" evidence="7">
    <location>
        <begin position="79"/>
        <end position="102"/>
    </location>
</feature>
<dbReference type="GO" id="GO:1902600">
    <property type="term" value="P:proton transmembrane transport"/>
    <property type="evidence" value="ECO:0007669"/>
    <property type="project" value="InterPro"/>
</dbReference>
<gene>
    <name evidence="9" type="ORF">HLB23_00555</name>
</gene>
<feature type="transmembrane region" description="Helical" evidence="7">
    <location>
        <begin position="258"/>
        <end position="275"/>
    </location>
</feature>
<name>A0A849BXG5_9NOCA</name>
<keyword evidence="10" id="KW-1185">Reference proteome</keyword>
<reference evidence="9 10" key="1">
    <citation type="submission" date="2020-05" db="EMBL/GenBank/DDBJ databases">
        <title>MicrobeNet Type strains.</title>
        <authorList>
            <person name="Nicholson A.C."/>
        </authorList>
    </citation>
    <scope>NUCLEOTIDE SEQUENCE [LARGE SCALE GENOMIC DNA]</scope>
    <source>
        <strain evidence="9 10">JCM 3224</strain>
    </source>
</reference>
<evidence type="ECO:0000256" key="4">
    <source>
        <dbReference type="ARBA" id="ARBA00022989"/>
    </source>
</evidence>
<feature type="domain" description="Cation/H+ exchanger transmembrane" evidence="8">
    <location>
        <begin position="18"/>
        <end position="419"/>
    </location>
</feature>
<dbReference type="InterPro" id="IPR038770">
    <property type="entry name" value="Na+/solute_symporter_sf"/>
</dbReference>
<dbReference type="GO" id="GO:0016020">
    <property type="term" value="C:membrane"/>
    <property type="evidence" value="ECO:0007669"/>
    <property type="project" value="UniProtKB-SubCell"/>
</dbReference>
<comment type="subcellular location">
    <subcellularLocation>
        <location evidence="1">Membrane</location>
        <topology evidence="1">Multi-pass membrane protein</topology>
    </subcellularLocation>
</comment>
<dbReference type="InterPro" id="IPR050794">
    <property type="entry name" value="CPA2_transporter"/>
</dbReference>
<evidence type="ECO:0000256" key="6">
    <source>
        <dbReference type="ARBA" id="ARBA00023136"/>
    </source>
</evidence>
<keyword evidence="4 7" id="KW-1133">Transmembrane helix</keyword>
<dbReference type="GO" id="GO:0015297">
    <property type="term" value="F:antiporter activity"/>
    <property type="evidence" value="ECO:0007669"/>
    <property type="project" value="InterPro"/>
</dbReference>
<dbReference type="AlphaFoldDB" id="A0A849BXG5"/>
<feature type="transmembrane region" description="Helical" evidence="7">
    <location>
        <begin position="149"/>
        <end position="172"/>
    </location>
</feature>
<feature type="transmembrane region" description="Helical" evidence="7">
    <location>
        <begin position="402"/>
        <end position="422"/>
    </location>
</feature>
<feature type="transmembrane region" description="Helical" evidence="7">
    <location>
        <begin position="12"/>
        <end position="29"/>
    </location>
</feature>
<evidence type="ECO:0000259" key="8">
    <source>
        <dbReference type="Pfam" id="PF00999"/>
    </source>
</evidence>
<evidence type="ECO:0000256" key="2">
    <source>
        <dbReference type="ARBA" id="ARBA00022448"/>
    </source>
</evidence>
<feature type="transmembrane region" description="Helical" evidence="7">
    <location>
        <begin position="214"/>
        <end position="237"/>
    </location>
</feature>
<feature type="transmembrane region" description="Helical" evidence="7">
    <location>
        <begin position="281"/>
        <end position="299"/>
    </location>
</feature>
<dbReference type="Gene3D" id="1.20.1530.20">
    <property type="match status" value="1"/>
</dbReference>
<dbReference type="InterPro" id="IPR006153">
    <property type="entry name" value="Cation/H_exchanger_TM"/>
</dbReference>
<keyword evidence="2" id="KW-0813">Transport</keyword>
<evidence type="ECO:0000313" key="9">
    <source>
        <dbReference type="EMBL" id="NNH68387.1"/>
    </source>
</evidence>
<comment type="caution">
    <text evidence="9">The sequence shown here is derived from an EMBL/GenBank/DDBJ whole genome shotgun (WGS) entry which is preliminary data.</text>
</comment>
<dbReference type="PANTHER" id="PTHR32468">
    <property type="entry name" value="CATION/H + ANTIPORTER"/>
    <property type="match status" value="1"/>
</dbReference>
<protein>
    <submittedName>
        <fullName evidence="9">Cation/H(+) antiporter</fullName>
    </submittedName>
</protein>
<organism evidence="9 10">
    <name type="scientific">Nocardia uniformis</name>
    <dbReference type="NCBI Taxonomy" id="53432"/>
    <lineage>
        <taxon>Bacteria</taxon>
        <taxon>Bacillati</taxon>
        <taxon>Actinomycetota</taxon>
        <taxon>Actinomycetes</taxon>
        <taxon>Mycobacteriales</taxon>
        <taxon>Nocardiaceae</taxon>
        <taxon>Nocardia</taxon>
    </lineage>
</organism>
<sequence>MPSFLELSMHFFLQMAVILVLCGLLWPAFRRLGQVRVVAIMAVGFLLGPSALGAVWPAAQEWLFPTMIRIGGEQVPHPSLTVIYVVGQLGLVLYMFLVGISFDTGTFVSHVRAAGVTAAAGIVVPMLLGCLTGYVLVAQGGYFTDKVDPWQAGLFTAAAIAITSFPMLAWIVQDAGLYRSRLGTMALSCAAADDACAWILLATVVAGADDSMGGAVLALVGAIGFVLFMFTLGKRLLGLLDGWAERETRGGRGDELPVGPLVAILLTVLLCAWFTDFVGIYSVFGAFIAGVVMPRGWLLDLVRARIEPLVAYLLLPAFFVFAGLNTELSLVFEPSVLLAAVAVLVVSFVGKFGAIAVAARAHGMSWREAGSMGTLANARGLMELILLNIGLTQGLITPALYTILAVMAFVTTFATTPILRLFQRSARKNGMTFGADGEMPIPAMESMPSGQRGTAAVGS</sequence>
<evidence type="ECO:0000256" key="3">
    <source>
        <dbReference type="ARBA" id="ARBA00022692"/>
    </source>
</evidence>
<accession>A0A849BXG5</accession>
<proteinExistence type="predicted"/>
<evidence type="ECO:0000256" key="5">
    <source>
        <dbReference type="ARBA" id="ARBA00023065"/>
    </source>
</evidence>
<feature type="transmembrane region" description="Helical" evidence="7">
    <location>
        <begin position="36"/>
        <end position="59"/>
    </location>
</feature>
<feature type="transmembrane region" description="Helical" evidence="7">
    <location>
        <begin position="306"/>
        <end position="324"/>
    </location>
</feature>
<evidence type="ECO:0000256" key="1">
    <source>
        <dbReference type="ARBA" id="ARBA00004141"/>
    </source>
</evidence>